<protein>
    <recommendedName>
        <fullName evidence="6">Vitellogenin receptor</fullName>
    </recommendedName>
</protein>
<organism evidence="4 5">
    <name type="scientific">Tegillarca granosa</name>
    <name type="common">Malaysian cockle</name>
    <name type="synonym">Anadara granosa</name>
    <dbReference type="NCBI Taxonomy" id="220873"/>
    <lineage>
        <taxon>Eukaryota</taxon>
        <taxon>Metazoa</taxon>
        <taxon>Spiralia</taxon>
        <taxon>Lophotrochozoa</taxon>
        <taxon>Mollusca</taxon>
        <taxon>Bivalvia</taxon>
        <taxon>Autobranchia</taxon>
        <taxon>Pteriomorphia</taxon>
        <taxon>Arcoida</taxon>
        <taxon>Arcoidea</taxon>
        <taxon>Arcidae</taxon>
        <taxon>Tegillarca</taxon>
    </lineage>
</organism>
<sequence length="468" mass="52799">MTIDMPLKHSFYFRILDFILVLAISQGIPNNNNRMENGFMLAAGSVKSRIYVIDLVSGNIIRTFATKTATGVIVDEQRQVAYIAQFFERNIFRFCLQRCQDNEKIINTGDGQPEHVVVDFSTGNVYFSAITIQGSRESSFIGVIHPDKLFQRRIITGLNQPRAMALYPSKGIMFWSDYGDNIIERISMDGTNRRVIIRNANSVGLAIDYMVDTLYYGDFGRCEISIANFNGIKIRTIVRDSEIEDVLVNGPHVYYTRLNRRPAIVKVLKESGRVVPFLNNATDTVNERCADRNGLCSGLCLPTPEGRTCACQDGVDLLEDGITCEGELPNSRNSVETNVIILSVVICITAVVIISLTVITACCVIKRKRSEKSDQNGITTTMEVTLNYLTLNDGYQTPAELRYDKLQNEKRYVNTPDQGETDIDENYYSVIAHDACFMIIFMMDWILGCNSTGKLFQKNFVTIYMYIN</sequence>
<dbReference type="PANTHER" id="PTHR46513:SF13">
    <property type="entry name" value="EGF-LIKE DOMAIN-CONTAINING PROTEIN"/>
    <property type="match status" value="1"/>
</dbReference>
<reference evidence="4 5" key="1">
    <citation type="submission" date="2022-12" db="EMBL/GenBank/DDBJ databases">
        <title>Chromosome-level genome of Tegillarca granosa.</title>
        <authorList>
            <person name="Kim J."/>
        </authorList>
    </citation>
    <scope>NUCLEOTIDE SEQUENCE [LARGE SCALE GENOMIC DNA]</scope>
    <source>
        <strain evidence="4">Teg-2019</strain>
        <tissue evidence="4">Adductor muscle</tissue>
    </source>
</reference>
<dbReference type="PANTHER" id="PTHR46513">
    <property type="entry name" value="VITELLOGENIN RECEPTOR-LIKE PROTEIN-RELATED-RELATED"/>
    <property type="match status" value="1"/>
</dbReference>
<proteinExistence type="predicted"/>
<comment type="caution">
    <text evidence="4">The sequence shown here is derived from an EMBL/GenBank/DDBJ whole genome shotgun (WGS) entry which is preliminary data.</text>
</comment>
<dbReference type="Pfam" id="PF14670">
    <property type="entry name" value="FXa_inhibition"/>
    <property type="match status" value="1"/>
</dbReference>
<dbReference type="SUPFAM" id="SSF101898">
    <property type="entry name" value="NHL repeat"/>
    <property type="match status" value="1"/>
</dbReference>
<keyword evidence="2" id="KW-0812">Transmembrane</keyword>
<feature type="signal peptide" evidence="3">
    <location>
        <begin position="1"/>
        <end position="27"/>
    </location>
</feature>
<dbReference type="Gene3D" id="2.120.10.30">
    <property type="entry name" value="TolB, C-terminal domain"/>
    <property type="match status" value="1"/>
</dbReference>
<accession>A0ABQ9E8Z6</accession>
<keyword evidence="5" id="KW-1185">Reference proteome</keyword>
<dbReference type="EMBL" id="JARBDR010000919">
    <property type="protein sequence ID" value="KAJ8300884.1"/>
    <property type="molecule type" value="Genomic_DNA"/>
</dbReference>
<dbReference type="InterPro" id="IPR000033">
    <property type="entry name" value="LDLR_classB_rpt"/>
</dbReference>
<feature type="transmembrane region" description="Helical" evidence="2">
    <location>
        <begin position="339"/>
        <end position="365"/>
    </location>
</feature>
<keyword evidence="3" id="KW-0732">Signal</keyword>
<dbReference type="SMART" id="SM00135">
    <property type="entry name" value="LY"/>
    <property type="match status" value="3"/>
</dbReference>
<name>A0ABQ9E8Z6_TEGGR</name>
<evidence type="ECO:0000256" key="2">
    <source>
        <dbReference type="SAM" id="Phobius"/>
    </source>
</evidence>
<dbReference type="PROSITE" id="PS51120">
    <property type="entry name" value="LDLRB"/>
    <property type="match status" value="1"/>
</dbReference>
<evidence type="ECO:0008006" key="6">
    <source>
        <dbReference type="Google" id="ProtNLM"/>
    </source>
</evidence>
<feature type="repeat" description="LDL-receptor class B" evidence="1">
    <location>
        <begin position="171"/>
        <end position="215"/>
    </location>
</feature>
<evidence type="ECO:0000256" key="1">
    <source>
        <dbReference type="PROSITE-ProRule" id="PRU00461"/>
    </source>
</evidence>
<evidence type="ECO:0000256" key="3">
    <source>
        <dbReference type="SAM" id="SignalP"/>
    </source>
</evidence>
<dbReference type="SUPFAM" id="SSF57196">
    <property type="entry name" value="EGF/Laminin"/>
    <property type="match status" value="1"/>
</dbReference>
<feature type="non-terminal residue" evidence="4">
    <location>
        <position position="468"/>
    </location>
</feature>
<feature type="chain" id="PRO_5045042616" description="Vitellogenin receptor" evidence="3">
    <location>
        <begin position="28"/>
        <end position="468"/>
    </location>
</feature>
<dbReference type="InterPro" id="IPR050778">
    <property type="entry name" value="Cueball_EGF_LRP_Nidogen"/>
</dbReference>
<evidence type="ECO:0000313" key="4">
    <source>
        <dbReference type="EMBL" id="KAJ8300884.1"/>
    </source>
</evidence>
<evidence type="ECO:0000313" key="5">
    <source>
        <dbReference type="Proteomes" id="UP001217089"/>
    </source>
</evidence>
<dbReference type="Proteomes" id="UP001217089">
    <property type="component" value="Unassembled WGS sequence"/>
</dbReference>
<gene>
    <name evidence="4" type="ORF">KUTeg_022403</name>
</gene>
<dbReference type="InterPro" id="IPR011042">
    <property type="entry name" value="6-blade_b-propeller_TolB-like"/>
</dbReference>
<keyword evidence="2" id="KW-1133">Transmembrane helix</keyword>
<keyword evidence="2" id="KW-0472">Membrane</keyword>